<dbReference type="InterPro" id="IPR016169">
    <property type="entry name" value="FAD-bd_PCMH_sub2"/>
</dbReference>
<dbReference type="InterPro" id="IPR050416">
    <property type="entry name" value="FAD-linked_Oxidoreductase"/>
</dbReference>
<dbReference type="PANTHER" id="PTHR42973:SF39">
    <property type="entry name" value="FAD-BINDING PCMH-TYPE DOMAIN-CONTAINING PROTEIN"/>
    <property type="match status" value="1"/>
</dbReference>
<dbReference type="InterPro" id="IPR006093">
    <property type="entry name" value="Oxy_OxRdtase_FAD_BS"/>
</dbReference>
<evidence type="ECO:0000256" key="4">
    <source>
        <dbReference type="ARBA" id="ARBA00022827"/>
    </source>
</evidence>
<feature type="compositionally biased region" description="Acidic residues" evidence="6">
    <location>
        <begin position="494"/>
        <end position="503"/>
    </location>
</feature>
<keyword evidence="9" id="KW-1185">Reference proteome</keyword>
<dbReference type="InterPro" id="IPR016166">
    <property type="entry name" value="FAD-bd_PCMH"/>
</dbReference>
<keyword evidence="3" id="KW-0285">Flavoprotein</keyword>
<evidence type="ECO:0000313" key="8">
    <source>
        <dbReference type="EMBL" id="MFD1249618.1"/>
    </source>
</evidence>
<dbReference type="Pfam" id="PF08031">
    <property type="entry name" value="BBE"/>
    <property type="match status" value="1"/>
</dbReference>
<keyword evidence="4" id="KW-0274">FAD</keyword>
<dbReference type="Gene3D" id="3.30.465.10">
    <property type="match status" value="1"/>
</dbReference>
<evidence type="ECO:0000256" key="6">
    <source>
        <dbReference type="SAM" id="MobiDB-lite"/>
    </source>
</evidence>
<organism evidence="8 9">
    <name type="scientific">Nocardioides ginsengisoli</name>
    <dbReference type="NCBI Taxonomy" id="363868"/>
    <lineage>
        <taxon>Bacteria</taxon>
        <taxon>Bacillati</taxon>
        <taxon>Actinomycetota</taxon>
        <taxon>Actinomycetes</taxon>
        <taxon>Propionibacteriales</taxon>
        <taxon>Nocardioidaceae</taxon>
        <taxon>Nocardioides</taxon>
    </lineage>
</organism>
<evidence type="ECO:0000256" key="5">
    <source>
        <dbReference type="ARBA" id="ARBA00023002"/>
    </source>
</evidence>
<comment type="cofactor">
    <cofactor evidence="1">
        <name>FAD</name>
        <dbReference type="ChEBI" id="CHEBI:57692"/>
    </cofactor>
</comment>
<dbReference type="InterPro" id="IPR016167">
    <property type="entry name" value="FAD-bd_PCMH_sub1"/>
</dbReference>
<dbReference type="RefSeq" id="WP_367919957.1">
    <property type="nucleotide sequence ID" value="NZ_BAABAC010000024.1"/>
</dbReference>
<evidence type="ECO:0000256" key="2">
    <source>
        <dbReference type="ARBA" id="ARBA00005466"/>
    </source>
</evidence>
<dbReference type="SUPFAM" id="SSF56176">
    <property type="entry name" value="FAD-binding/transporter-associated domain-like"/>
    <property type="match status" value="1"/>
</dbReference>
<dbReference type="InterPro" id="IPR036318">
    <property type="entry name" value="FAD-bd_PCMH-like_sf"/>
</dbReference>
<dbReference type="Proteomes" id="UP001597229">
    <property type="component" value="Unassembled WGS sequence"/>
</dbReference>
<dbReference type="EMBL" id="JBHTLX010000021">
    <property type="protein sequence ID" value="MFD1249618.1"/>
    <property type="molecule type" value="Genomic_DNA"/>
</dbReference>
<dbReference type="Pfam" id="PF01565">
    <property type="entry name" value="FAD_binding_4"/>
    <property type="match status" value="1"/>
</dbReference>
<name>A0ABW3W2V8_9ACTN</name>
<proteinExistence type="inferred from homology"/>
<reference evidence="9" key="1">
    <citation type="journal article" date="2019" name="Int. J. Syst. Evol. Microbiol.">
        <title>The Global Catalogue of Microorganisms (GCM) 10K type strain sequencing project: providing services to taxonomists for standard genome sequencing and annotation.</title>
        <authorList>
            <consortium name="The Broad Institute Genomics Platform"/>
            <consortium name="The Broad Institute Genome Sequencing Center for Infectious Disease"/>
            <person name="Wu L."/>
            <person name="Ma J."/>
        </authorList>
    </citation>
    <scope>NUCLEOTIDE SEQUENCE [LARGE SCALE GENOMIC DNA]</scope>
    <source>
        <strain evidence="9">CCUG 52478</strain>
    </source>
</reference>
<gene>
    <name evidence="8" type="ORF">ACFQ3F_17595</name>
</gene>
<dbReference type="PANTHER" id="PTHR42973">
    <property type="entry name" value="BINDING OXIDOREDUCTASE, PUTATIVE (AFU_ORTHOLOGUE AFUA_1G17690)-RELATED"/>
    <property type="match status" value="1"/>
</dbReference>
<evidence type="ECO:0000256" key="3">
    <source>
        <dbReference type="ARBA" id="ARBA00022630"/>
    </source>
</evidence>
<keyword evidence="5" id="KW-0560">Oxidoreductase</keyword>
<comment type="caution">
    <text evidence="8">The sequence shown here is derived from an EMBL/GenBank/DDBJ whole genome shotgun (WGS) entry which is preliminary data.</text>
</comment>
<dbReference type="Gene3D" id="3.40.462.20">
    <property type="match status" value="1"/>
</dbReference>
<comment type="similarity">
    <text evidence="2">Belongs to the oxygen-dependent FAD-linked oxidoreductase family.</text>
</comment>
<evidence type="ECO:0000259" key="7">
    <source>
        <dbReference type="PROSITE" id="PS51387"/>
    </source>
</evidence>
<dbReference type="InterPro" id="IPR012951">
    <property type="entry name" value="BBE"/>
</dbReference>
<protein>
    <submittedName>
        <fullName evidence="8">FAD-binding protein</fullName>
    </submittedName>
</protein>
<sequence>MSTTASTTQADIAGLKSAVDCPVILPGERHYDLERHVWNADIDRSPAAIVSCRSAQDVSRALTWSLQNGYEVTVRGGGHNLAGTAVIDGAVLLDTGPMKEVTFDHAAGTVTAGAGCRLGDLDRACAEHGVVVPAGTVSHTGVAGLTLGGGTGYLSRMYGLTTDHVVEVEFVVADGRILTVNENEHPELFWAVRGAGHNYGIATKFTFRYTPFTMKANVRQAFYVGEDRKRVLQHFRDWSYDAPDNVVTYARTVEVPSYWSVVPARYRGSQVVSVATIHWGDADESRRLTDDMIGSGSPVWQTEYQVPHVELQRACDDDFRYGVRRYWKNSMLNEFPDEAIDTVLKWSDAYPGRPLQARSTIAPHFACPYQLYPRGGQAARVDPMATSTSDRTSAKFMASAGAEWEFPSEAPELMDWVSAFDAEMDPYKNGTYINFTSVAGDEAAARYAYGDKYDRLVAVKREYDPHNVFRRGLVDLSDHEDGDGADGVGGDGGDGGDGDDAGA</sequence>
<accession>A0ABW3W2V8</accession>
<dbReference type="PROSITE" id="PS51387">
    <property type="entry name" value="FAD_PCMH"/>
    <property type="match status" value="1"/>
</dbReference>
<dbReference type="Gene3D" id="3.30.43.10">
    <property type="entry name" value="Uridine Diphospho-n-acetylenolpyruvylglucosamine Reductase, domain 2"/>
    <property type="match status" value="1"/>
</dbReference>
<evidence type="ECO:0000256" key="1">
    <source>
        <dbReference type="ARBA" id="ARBA00001974"/>
    </source>
</evidence>
<evidence type="ECO:0000313" key="9">
    <source>
        <dbReference type="Proteomes" id="UP001597229"/>
    </source>
</evidence>
<dbReference type="InterPro" id="IPR006094">
    <property type="entry name" value="Oxid_FAD_bind_N"/>
</dbReference>
<feature type="domain" description="FAD-binding PCMH-type" evidence="7">
    <location>
        <begin position="42"/>
        <end position="212"/>
    </location>
</feature>
<feature type="region of interest" description="Disordered" evidence="6">
    <location>
        <begin position="474"/>
        <end position="503"/>
    </location>
</feature>
<dbReference type="PROSITE" id="PS00862">
    <property type="entry name" value="OX2_COVAL_FAD"/>
    <property type="match status" value="1"/>
</dbReference>